<proteinExistence type="predicted"/>
<reference evidence="1" key="1">
    <citation type="submission" date="2023-04" db="EMBL/GenBank/DDBJ databases">
        <title>Ambrosiozyma monospora NBRC 10751.</title>
        <authorList>
            <person name="Ichikawa N."/>
            <person name="Sato H."/>
            <person name="Tonouchi N."/>
        </authorList>
    </citation>
    <scope>NUCLEOTIDE SEQUENCE</scope>
    <source>
        <strain evidence="1">NBRC 10751</strain>
    </source>
</reference>
<organism evidence="1 2">
    <name type="scientific">Ambrosiozyma monospora</name>
    <name type="common">Yeast</name>
    <name type="synonym">Endomycopsis monosporus</name>
    <dbReference type="NCBI Taxonomy" id="43982"/>
    <lineage>
        <taxon>Eukaryota</taxon>
        <taxon>Fungi</taxon>
        <taxon>Dikarya</taxon>
        <taxon>Ascomycota</taxon>
        <taxon>Saccharomycotina</taxon>
        <taxon>Pichiomycetes</taxon>
        <taxon>Pichiales</taxon>
        <taxon>Pichiaceae</taxon>
        <taxon>Ambrosiozyma</taxon>
    </lineage>
</organism>
<evidence type="ECO:0000313" key="2">
    <source>
        <dbReference type="Proteomes" id="UP001165064"/>
    </source>
</evidence>
<evidence type="ECO:0000313" key="1">
    <source>
        <dbReference type="EMBL" id="GME75739.1"/>
    </source>
</evidence>
<sequence length="752" mass="84540">MPIRQAIISADAKQRMFYLDSGMEQWVMKALNADDFEVWIQAFNFIKRNHKMIENAVELQLEKNQHVTDQQLAEAEVYAHTSPIPLNAENVPVSNVHEEERSGRFSTVQFDRVSSKIDSISELANNALEASKSQSFRFTPPSSSSTGNTAKSPNLQRRSSFFWKKNKRDSVASSLPPPTSADSETVPEPVRPLKNSSSSELLSAHQQPTGLLEDLVAQIEELKSEYSQLRNSLTNRGVSLPSARSGSRNLTRTNTMNTTFSQEFYDANEYIEQGAQGVILIDDDEECDAVPESRAGNSIDGRLRSPLSPTDTGLFEQKLKNSMMAQQQSDEDESDIDDQLKEEQDLKSIASKASHKPKLDLYPLPWNKPLKYRTDIKPAAAEPPSLIAILRKAIGKDLSSIPMPVASNEPLSFLQKYSEAFEYCNLLNDAFNADLESGERILKIACFAVSNMSSYRIKARVARKPFNPLLGETYELVRPNLGVRAIIEKVVHRPVVFAARAEASTWVAEHKLAPENKFLGKSIEVSLQGKLKLQYINGEAYEWDQPTTMVKNIIGFGGERYSEPGSSVTVKCSNGYKALVDFIPASGGRWGGASRSEEVKITAYDNNGKKLKKGVVGKWTESLKFTDTNEVVWEVSELLPNYEKKFGYTKFAATLNDMSEIDKDCAPTDSRRRPDQRLYEDGKVDEADELKLVLEQHQRERRTDAAGNPTTHTPAFFRKTGDGDFDWEFIEGELGYWNRRKVQNWDGVLKLW</sequence>
<dbReference type="Proteomes" id="UP001165064">
    <property type="component" value="Unassembled WGS sequence"/>
</dbReference>
<comment type="caution">
    <text evidence="1">The sequence shown here is derived from an EMBL/GenBank/DDBJ whole genome shotgun (WGS) entry which is preliminary data.</text>
</comment>
<dbReference type="EMBL" id="BSXS01001296">
    <property type="protein sequence ID" value="GME75739.1"/>
    <property type="molecule type" value="Genomic_DNA"/>
</dbReference>
<gene>
    <name evidence="1" type="ORF">Amon02_000229500</name>
</gene>
<protein>
    <submittedName>
        <fullName evidence="1">Unnamed protein product</fullName>
    </submittedName>
</protein>
<accession>A0ACB5SYS0</accession>
<name>A0ACB5SYS0_AMBMO</name>
<keyword evidence="2" id="KW-1185">Reference proteome</keyword>